<dbReference type="AlphaFoldDB" id="A0A5J9W8N2"/>
<reference evidence="2 3" key="1">
    <citation type="journal article" date="2019" name="Sci. Rep.">
        <title>A high-quality genome of Eragrostis curvula grass provides insights into Poaceae evolution and supports new strategies to enhance forage quality.</title>
        <authorList>
            <person name="Carballo J."/>
            <person name="Santos B.A.C.M."/>
            <person name="Zappacosta D."/>
            <person name="Garbus I."/>
            <person name="Selva J.P."/>
            <person name="Gallo C.A."/>
            <person name="Diaz A."/>
            <person name="Albertini E."/>
            <person name="Caccamo M."/>
            <person name="Echenique V."/>
        </authorList>
    </citation>
    <scope>NUCLEOTIDE SEQUENCE [LARGE SCALE GENOMIC DNA]</scope>
    <source>
        <strain evidence="3">cv. Victoria</strain>
        <tissue evidence="2">Leaf</tissue>
    </source>
</reference>
<organism evidence="2 3">
    <name type="scientific">Eragrostis curvula</name>
    <name type="common">weeping love grass</name>
    <dbReference type="NCBI Taxonomy" id="38414"/>
    <lineage>
        <taxon>Eukaryota</taxon>
        <taxon>Viridiplantae</taxon>
        <taxon>Streptophyta</taxon>
        <taxon>Embryophyta</taxon>
        <taxon>Tracheophyta</taxon>
        <taxon>Spermatophyta</taxon>
        <taxon>Magnoliopsida</taxon>
        <taxon>Liliopsida</taxon>
        <taxon>Poales</taxon>
        <taxon>Poaceae</taxon>
        <taxon>PACMAD clade</taxon>
        <taxon>Chloridoideae</taxon>
        <taxon>Eragrostideae</taxon>
        <taxon>Eragrostidinae</taxon>
        <taxon>Eragrostis</taxon>
    </lineage>
</organism>
<dbReference type="Proteomes" id="UP000324897">
    <property type="component" value="Chromosome 5"/>
</dbReference>
<keyword evidence="3" id="KW-1185">Reference proteome</keyword>
<dbReference type="OrthoDB" id="537444at2759"/>
<evidence type="ECO:0000313" key="3">
    <source>
        <dbReference type="Proteomes" id="UP000324897"/>
    </source>
</evidence>
<proteinExistence type="predicted"/>
<evidence type="ECO:0000256" key="1">
    <source>
        <dbReference type="SAM" id="MobiDB-lite"/>
    </source>
</evidence>
<feature type="non-terminal residue" evidence="2">
    <location>
        <position position="102"/>
    </location>
</feature>
<comment type="caution">
    <text evidence="2">The sequence shown here is derived from an EMBL/GenBank/DDBJ whole genome shotgun (WGS) entry which is preliminary data.</text>
</comment>
<name>A0A5J9W8N2_9POAL</name>
<sequence length="102" mass="11018">GQLRNPTRLLVLDGEDLTGTGGCPLIPESGAAEPSPRQRRRSLYPASCARRSPLSALSRIEKAAAVTKMSLTLSADHRVFDGQVGAWEECYEGLRIHDTLGD</sequence>
<protein>
    <recommendedName>
        <fullName evidence="4">2-oxoacid dehydrogenase acyltransferase catalytic domain-containing protein</fullName>
    </recommendedName>
</protein>
<feature type="region of interest" description="Disordered" evidence="1">
    <location>
        <begin position="22"/>
        <end position="45"/>
    </location>
</feature>
<evidence type="ECO:0008006" key="4">
    <source>
        <dbReference type="Google" id="ProtNLM"/>
    </source>
</evidence>
<dbReference type="Gramene" id="TVU44498">
    <property type="protein sequence ID" value="TVU44498"/>
    <property type="gene ID" value="EJB05_03941"/>
</dbReference>
<dbReference type="EMBL" id="RWGY01000004">
    <property type="protein sequence ID" value="TVU44498.1"/>
    <property type="molecule type" value="Genomic_DNA"/>
</dbReference>
<evidence type="ECO:0000313" key="2">
    <source>
        <dbReference type="EMBL" id="TVU44498.1"/>
    </source>
</evidence>
<accession>A0A5J9W8N2</accession>
<feature type="non-terminal residue" evidence="2">
    <location>
        <position position="1"/>
    </location>
</feature>
<gene>
    <name evidence="2" type="ORF">EJB05_03941</name>
</gene>